<organism evidence="2 3">
    <name type="scientific">Rhodococcus globerulus</name>
    <dbReference type="NCBI Taxonomy" id="33008"/>
    <lineage>
        <taxon>Bacteria</taxon>
        <taxon>Bacillati</taxon>
        <taxon>Actinomycetota</taxon>
        <taxon>Actinomycetes</taxon>
        <taxon>Mycobacteriales</taxon>
        <taxon>Nocardiaceae</taxon>
        <taxon>Rhodococcus</taxon>
    </lineage>
</organism>
<dbReference type="EMBL" id="JAWLKB010000033">
    <property type="protein sequence ID" value="MDV6271180.1"/>
    <property type="molecule type" value="Genomic_DNA"/>
</dbReference>
<dbReference type="Gene3D" id="3.40.50.1390">
    <property type="entry name" value="Resolvase, N-terminal catalytic domain"/>
    <property type="match status" value="1"/>
</dbReference>
<keyword evidence="3" id="KW-1185">Reference proteome</keyword>
<dbReference type="Pfam" id="PF00239">
    <property type="entry name" value="Resolvase"/>
    <property type="match status" value="1"/>
</dbReference>
<gene>
    <name evidence="2" type="ORF">R3Q16_31635</name>
</gene>
<feature type="domain" description="Resolvase/invertase-type recombinase catalytic" evidence="1">
    <location>
        <begin position="1"/>
        <end position="50"/>
    </location>
</feature>
<accession>A0ABU4C3U8</accession>
<evidence type="ECO:0000259" key="1">
    <source>
        <dbReference type="PROSITE" id="PS51736"/>
    </source>
</evidence>
<dbReference type="RefSeq" id="WP_317545641.1">
    <property type="nucleotide sequence ID" value="NZ_JAWLKB010000033.1"/>
</dbReference>
<evidence type="ECO:0000313" key="3">
    <source>
        <dbReference type="Proteomes" id="UP001185927"/>
    </source>
</evidence>
<comment type="caution">
    <text evidence="2">The sequence shown here is derived from an EMBL/GenBank/DDBJ whole genome shotgun (WGS) entry which is preliminary data.</text>
</comment>
<name>A0ABU4C3U8_RHOGO</name>
<dbReference type="SUPFAM" id="SSF53041">
    <property type="entry name" value="Resolvase-like"/>
    <property type="match status" value="1"/>
</dbReference>
<dbReference type="Proteomes" id="UP001185927">
    <property type="component" value="Unassembled WGS sequence"/>
</dbReference>
<dbReference type="InterPro" id="IPR006119">
    <property type="entry name" value="Resolv_N"/>
</dbReference>
<evidence type="ECO:0000313" key="2">
    <source>
        <dbReference type="EMBL" id="MDV6271180.1"/>
    </source>
</evidence>
<dbReference type="PROSITE" id="PS51736">
    <property type="entry name" value="RECOMBINASES_3"/>
    <property type="match status" value="1"/>
</dbReference>
<reference evidence="2 3" key="1">
    <citation type="submission" date="2023-10" db="EMBL/GenBank/DDBJ databases">
        <title>Development of a sustainable strategy for remediation of hydrocarbon-contaminated territories based on the waste exchange concept.</title>
        <authorList>
            <person name="Krivoruchko A."/>
        </authorList>
    </citation>
    <scope>NUCLEOTIDE SEQUENCE [LARGE SCALE GENOMIC DNA]</scope>
    <source>
        <strain evidence="2 3">IEGM 1203</strain>
    </source>
</reference>
<sequence length="68" mass="7304">MALSTHGKIYDPTDPTGKNFIGALGLMAEFESDLIRSRTRDAAAATAAAGKMKGRQHKLTPAERAYLL</sequence>
<proteinExistence type="predicted"/>
<protein>
    <submittedName>
        <fullName evidence="2">Recombinase family protein</fullName>
    </submittedName>
</protein>
<dbReference type="InterPro" id="IPR036162">
    <property type="entry name" value="Resolvase-like_N_sf"/>
</dbReference>